<name>A0ABS4SIF8_9PROT</name>
<proteinExistence type="predicted"/>
<evidence type="ECO:0000259" key="1">
    <source>
        <dbReference type="PROSITE" id="PS50851"/>
    </source>
</evidence>
<dbReference type="Proteomes" id="UP000781958">
    <property type="component" value="Unassembled WGS sequence"/>
</dbReference>
<dbReference type="SUPFAM" id="SSF50341">
    <property type="entry name" value="CheW-like"/>
    <property type="match status" value="1"/>
</dbReference>
<protein>
    <submittedName>
        <fullName evidence="2">Purine-binding chemotaxis protein CheW</fullName>
    </submittedName>
</protein>
<dbReference type="PROSITE" id="PS50851">
    <property type="entry name" value="CHEW"/>
    <property type="match status" value="1"/>
</dbReference>
<dbReference type="Gene3D" id="2.40.50.180">
    <property type="entry name" value="CheA-289, Domain 4"/>
    <property type="match status" value="1"/>
</dbReference>
<dbReference type="Pfam" id="PF01584">
    <property type="entry name" value="CheW"/>
    <property type="match status" value="1"/>
</dbReference>
<gene>
    <name evidence="2" type="ORF">J2851_001476</name>
</gene>
<organism evidence="2 3">
    <name type="scientific">Azospirillum rugosum</name>
    <dbReference type="NCBI Taxonomy" id="416170"/>
    <lineage>
        <taxon>Bacteria</taxon>
        <taxon>Pseudomonadati</taxon>
        <taxon>Pseudomonadota</taxon>
        <taxon>Alphaproteobacteria</taxon>
        <taxon>Rhodospirillales</taxon>
        <taxon>Azospirillaceae</taxon>
        <taxon>Azospirillum</taxon>
    </lineage>
</organism>
<evidence type="ECO:0000313" key="3">
    <source>
        <dbReference type="Proteomes" id="UP000781958"/>
    </source>
</evidence>
<dbReference type="InterPro" id="IPR036061">
    <property type="entry name" value="CheW-like_dom_sf"/>
</dbReference>
<dbReference type="InterPro" id="IPR002545">
    <property type="entry name" value="CheW-lke_dom"/>
</dbReference>
<sequence>MVATASATRTVVFSVSGRVLALPADAVRRVLPLPRLDSPPAAPPVVAGLFRHRDRTVPVLRFDILLGFEPAPAALYAPLLLIEREGRPLALLVDRVFDIVPVPASALLEADAALSFNGCAVGAFPFGAGNATLLDPERLLTETEGRLLAAFQALADERAARWQATDSEDAAEPAP</sequence>
<dbReference type="RefSeq" id="WP_209765304.1">
    <property type="nucleotide sequence ID" value="NZ_JBHSLM010000049.1"/>
</dbReference>
<comment type="caution">
    <text evidence="2">The sequence shown here is derived from an EMBL/GenBank/DDBJ whole genome shotgun (WGS) entry which is preliminary data.</text>
</comment>
<accession>A0ABS4SIF8</accession>
<dbReference type="SMART" id="SM00260">
    <property type="entry name" value="CheW"/>
    <property type="match status" value="1"/>
</dbReference>
<keyword evidence="3" id="KW-1185">Reference proteome</keyword>
<dbReference type="Gene3D" id="2.30.30.40">
    <property type="entry name" value="SH3 Domains"/>
    <property type="match status" value="1"/>
</dbReference>
<feature type="domain" description="CheW-like" evidence="1">
    <location>
        <begin position="7"/>
        <end position="145"/>
    </location>
</feature>
<dbReference type="EMBL" id="JAGINP010000004">
    <property type="protein sequence ID" value="MBP2291727.1"/>
    <property type="molecule type" value="Genomic_DNA"/>
</dbReference>
<reference evidence="2 3" key="1">
    <citation type="submission" date="2021-03" db="EMBL/GenBank/DDBJ databases">
        <title>Genomic Encyclopedia of Type Strains, Phase III (KMG-III): the genomes of soil and plant-associated and newly described type strains.</title>
        <authorList>
            <person name="Whitman W."/>
        </authorList>
    </citation>
    <scope>NUCLEOTIDE SEQUENCE [LARGE SCALE GENOMIC DNA]</scope>
    <source>
        <strain evidence="2 3">IMMIB AFH-6</strain>
    </source>
</reference>
<evidence type="ECO:0000313" key="2">
    <source>
        <dbReference type="EMBL" id="MBP2291727.1"/>
    </source>
</evidence>
<dbReference type="CDD" id="cd00588">
    <property type="entry name" value="CheW_like"/>
    <property type="match status" value="1"/>
</dbReference>